<accession>K4KLA2</accession>
<sequence>MFYCWMAFVSHHTQFTSAFGGLSLFRYSRSRTRTEANLQAWDAADTLLLAHLAKQSTLGRVLVLNDSSGALVCALAQSGRAEAITSAGDSWVAQRAAEENLARNGLTGVNFCSSIDLPDGPVDTLLIKLPKALRLLADQLCRYRALLHQNTQVIFAGMVKHMSAGHFTTIESLLGPTTTSLAEKKARLIFAPVALPASPLPAPVQYQYQGLPLIALANVFSGESLDIGARCLLKHFPEQLPGPRVADLGCGNGILGLWAAKKLPDARVDFYDESMMAVASAEQNAAAWGLADRCRAICGDGMALAEDETYDVILCNPPFHQQQVVGDFIARQMFHDARRCLRAGGELWVVANRHMNYHQSLKRLFGDCTTRSDDTKFVVLTSVKA</sequence>
<dbReference type="InterPro" id="IPR007848">
    <property type="entry name" value="Small_mtfrase_dom"/>
</dbReference>
<dbReference type="PROSITE" id="PS00092">
    <property type="entry name" value="N6_MTASE"/>
    <property type="match status" value="1"/>
</dbReference>
<dbReference type="PIRSF" id="PIRSF037565">
    <property type="entry name" value="RRNA_m2G_Mtase_RsmD_prd"/>
    <property type="match status" value="1"/>
</dbReference>
<evidence type="ECO:0000256" key="3">
    <source>
        <dbReference type="ARBA" id="ARBA00022603"/>
    </source>
</evidence>
<proteinExistence type="predicted"/>
<dbReference type="EMBL" id="CP003746">
    <property type="protein sequence ID" value="AFU99939.2"/>
    <property type="molecule type" value="Genomic_DNA"/>
</dbReference>
<evidence type="ECO:0000256" key="5">
    <source>
        <dbReference type="ARBA" id="ARBA00022691"/>
    </source>
</evidence>
<dbReference type="CDD" id="cd02440">
    <property type="entry name" value="AdoMet_MTases"/>
    <property type="match status" value="1"/>
</dbReference>
<evidence type="ECO:0000256" key="4">
    <source>
        <dbReference type="ARBA" id="ARBA00022679"/>
    </source>
</evidence>
<evidence type="ECO:0000313" key="8">
    <source>
        <dbReference type="EMBL" id="AFU99939.2"/>
    </source>
</evidence>
<dbReference type="GO" id="GO:0005737">
    <property type="term" value="C:cytoplasm"/>
    <property type="evidence" value="ECO:0007669"/>
    <property type="project" value="InterPro"/>
</dbReference>
<dbReference type="Proteomes" id="UP000000466">
    <property type="component" value="Chromosome"/>
</dbReference>
<dbReference type="AlphaFoldDB" id="K4KLA2"/>
<dbReference type="InterPro" id="IPR058679">
    <property type="entry name" value="RlmG_N"/>
</dbReference>
<gene>
    <name evidence="8" type="ordered locus">M5M_14005</name>
</gene>
<dbReference type="SUPFAM" id="SSF53335">
    <property type="entry name" value="S-adenosyl-L-methionine-dependent methyltransferases"/>
    <property type="match status" value="1"/>
</dbReference>
<dbReference type="InterPro" id="IPR029063">
    <property type="entry name" value="SAM-dependent_MTases_sf"/>
</dbReference>
<keyword evidence="5" id="KW-0949">S-adenosyl-L-methionine</keyword>
<keyword evidence="9" id="KW-1185">Reference proteome</keyword>
<dbReference type="InterPro" id="IPR002052">
    <property type="entry name" value="DNA_methylase_N6_adenine_CS"/>
</dbReference>
<dbReference type="Pfam" id="PF05175">
    <property type="entry name" value="MTS"/>
    <property type="match status" value="1"/>
</dbReference>
<dbReference type="GO" id="GO:0003676">
    <property type="term" value="F:nucleic acid binding"/>
    <property type="evidence" value="ECO:0007669"/>
    <property type="project" value="InterPro"/>
</dbReference>
<dbReference type="STRING" id="1117647.M5M_14005"/>
<dbReference type="HOGENOM" id="CLU_040288_4_0_6"/>
<feature type="domain" description="RlmG N-terminal" evidence="7">
    <location>
        <begin position="13"/>
        <end position="192"/>
    </location>
</feature>
<dbReference type="InterPro" id="IPR017237">
    <property type="entry name" value="RLMG"/>
</dbReference>
<organism evidence="8 9">
    <name type="scientific">Simiduia agarivorans (strain DSM 21679 / JCM 13881 / BCRC 17597 / SA1)</name>
    <dbReference type="NCBI Taxonomy" id="1117647"/>
    <lineage>
        <taxon>Bacteria</taxon>
        <taxon>Pseudomonadati</taxon>
        <taxon>Pseudomonadota</taxon>
        <taxon>Gammaproteobacteria</taxon>
        <taxon>Cellvibrionales</taxon>
        <taxon>Cellvibrionaceae</taxon>
        <taxon>Simiduia</taxon>
    </lineage>
</organism>
<reference evidence="8 9" key="1">
    <citation type="journal article" date="2013" name="Genome Announc.">
        <title>Complete genome sequence of Simiduia agarivorans SA1(T), a marine bacterium able to degrade a variety of polysaccharides.</title>
        <authorList>
            <person name="Lin S.Y."/>
            <person name="Shieh W.Y."/>
            <person name="Chen J.S."/>
            <person name="Tang S.L."/>
        </authorList>
    </citation>
    <scope>NUCLEOTIDE SEQUENCE [LARGE SCALE GENOMIC DNA]</scope>
    <source>
        <strain evidence="9">DSM 21679 / JCM 13881 / BCRC 17597 / SA1</strain>
    </source>
</reference>
<dbReference type="PANTHER" id="PTHR47816:SF5">
    <property type="entry name" value="RIBOSOMAL RNA LARGE SUBUNIT METHYLTRANSFERASE G"/>
    <property type="match status" value="1"/>
</dbReference>
<protein>
    <submittedName>
        <fullName evidence="8">Ribosomal RNA large subunit methyltransferase G</fullName>
    </submittedName>
</protein>
<dbReference type="Gene3D" id="3.40.50.150">
    <property type="entry name" value="Vaccinia Virus protein VP39"/>
    <property type="match status" value="2"/>
</dbReference>
<dbReference type="eggNOG" id="COG2813">
    <property type="taxonomic scope" value="Bacteria"/>
</dbReference>
<evidence type="ECO:0000256" key="2">
    <source>
        <dbReference type="ARBA" id="ARBA00022552"/>
    </source>
</evidence>
<keyword evidence="4" id="KW-0808">Transferase</keyword>
<evidence type="ECO:0000259" key="7">
    <source>
        <dbReference type="Pfam" id="PF26049"/>
    </source>
</evidence>
<dbReference type="InterPro" id="IPR046977">
    <property type="entry name" value="RsmC/RlmG"/>
</dbReference>
<dbReference type="PANTHER" id="PTHR47816">
    <property type="entry name" value="RIBOSOMAL RNA SMALL SUBUNIT METHYLTRANSFERASE C"/>
    <property type="match status" value="1"/>
</dbReference>
<evidence type="ECO:0000259" key="6">
    <source>
        <dbReference type="Pfam" id="PF05175"/>
    </source>
</evidence>
<evidence type="ECO:0000256" key="1">
    <source>
        <dbReference type="ARBA" id="ARBA00022490"/>
    </source>
</evidence>
<keyword evidence="1" id="KW-0963">Cytoplasm</keyword>
<feature type="domain" description="Methyltransferase small" evidence="6">
    <location>
        <begin position="213"/>
        <end position="380"/>
    </location>
</feature>
<dbReference type="Pfam" id="PF26049">
    <property type="entry name" value="RLMG_N"/>
    <property type="match status" value="1"/>
</dbReference>
<name>K4KLA2_SIMAS</name>
<dbReference type="GO" id="GO:0008990">
    <property type="term" value="F:rRNA (guanine-N2-)-methyltransferase activity"/>
    <property type="evidence" value="ECO:0007669"/>
    <property type="project" value="InterPro"/>
</dbReference>
<evidence type="ECO:0000313" key="9">
    <source>
        <dbReference type="Proteomes" id="UP000000466"/>
    </source>
</evidence>
<keyword evidence="2" id="KW-0698">rRNA processing</keyword>
<dbReference type="KEGG" id="saga:M5M_14005"/>
<keyword evidence="3 8" id="KW-0489">Methyltransferase</keyword>